<evidence type="ECO:0000256" key="1">
    <source>
        <dbReference type="ARBA" id="ARBA00023125"/>
    </source>
</evidence>
<dbReference type="Pfam" id="PF00440">
    <property type="entry name" value="TetR_N"/>
    <property type="match status" value="1"/>
</dbReference>
<protein>
    <submittedName>
        <fullName evidence="4">TetR family transcriptional regulator</fullName>
    </submittedName>
</protein>
<evidence type="ECO:0000313" key="5">
    <source>
        <dbReference type="Proteomes" id="UP000324106"/>
    </source>
</evidence>
<name>A0A5P2AR15_STRVZ</name>
<dbReference type="AlphaFoldDB" id="A0A5P2AR15"/>
<organism evidence="4 5">
    <name type="scientific">Streptomyces venezuelae</name>
    <dbReference type="NCBI Taxonomy" id="54571"/>
    <lineage>
        <taxon>Bacteria</taxon>
        <taxon>Bacillati</taxon>
        <taxon>Actinomycetota</taxon>
        <taxon>Actinomycetes</taxon>
        <taxon>Kitasatosporales</taxon>
        <taxon>Streptomycetaceae</taxon>
        <taxon>Streptomyces</taxon>
    </lineage>
</organism>
<dbReference type="InterPro" id="IPR009057">
    <property type="entry name" value="Homeodomain-like_sf"/>
</dbReference>
<feature type="compositionally biased region" description="Basic and acidic residues" evidence="2">
    <location>
        <begin position="9"/>
        <end position="21"/>
    </location>
</feature>
<evidence type="ECO:0000259" key="3">
    <source>
        <dbReference type="Pfam" id="PF00440"/>
    </source>
</evidence>
<dbReference type="OrthoDB" id="4546168at2"/>
<accession>A0A5P2AR15</accession>
<keyword evidence="1" id="KW-0238">DNA-binding</keyword>
<dbReference type="GO" id="GO:0003677">
    <property type="term" value="F:DNA binding"/>
    <property type="evidence" value="ECO:0007669"/>
    <property type="project" value="UniProtKB-KW"/>
</dbReference>
<feature type="region of interest" description="Disordered" evidence="2">
    <location>
        <begin position="1"/>
        <end position="26"/>
    </location>
</feature>
<proteinExistence type="predicted"/>
<dbReference type="Proteomes" id="UP000324106">
    <property type="component" value="Chromosome"/>
</dbReference>
<evidence type="ECO:0000256" key="2">
    <source>
        <dbReference type="SAM" id="MobiDB-lite"/>
    </source>
</evidence>
<dbReference type="Gene3D" id="1.10.10.60">
    <property type="entry name" value="Homeodomain-like"/>
    <property type="match status" value="1"/>
</dbReference>
<reference evidence="4 5" key="1">
    <citation type="submission" date="2018-05" db="EMBL/GenBank/DDBJ databases">
        <title>Streptomyces venezuelae.</title>
        <authorList>
            <person name="Kim W."/>
            <person name="Lee N."/>
            <person name="Cho B.-K."/>
        </authorList>
    </citation>
    <scope>NUCLEOTIDE SEQUENCE [LARGE SCALE GENOMIC DNA]</scope>
    <source>
        <strain evidence="4 5">ATCC 15068</strain>
    </source>
</reference>
<gene>
    <name evidence="4" type="ORF">DEJ46_09520</name>
</gene>
<dbReference type="SUPFAM" id="SSF46689">
    <property type="entry name" value="Homeodomain-like"/>
    <property type="match status" value="1"/>
</dbReference>
<sequence>MPPAPQSAGRHERNKQVELDRISAATREPFADRGVDEVTNQQIADEADIGTATLFLAAKTKGEREMVFGDPTEPRHQQALAVTARTEEAIAHMGRAGRLNESDVATLARVASAVLFLARAASVNATASVDEVPRDIRDQPVVVLPRRRR</sequence>
<dbReference type="RefSeq" id="WP_150265175.1">
    <property type="nucleotide sequence ID" value="NZ_CP029194.1"/>
</dbReference>
<dbReference type="EMBL" id="CP029194">
    <property type="protein sequence ID" value="QES19301.1"/>
    <property type="molecule type" value="Genomic_DNA"/>
</dbReference>
<dbReference type="InterPro" id="IPR001647">
    <property type="entry name" value="HTH_TetR"/>
</dbReference>
<feature type="domain" description="HTH tetR-type" evidence="3">
    <location>
        <begin position="24"/>
        <end position="61"/>
    </location>
</feature>
<evidence type="ECO:0000313" key="4">
    <source>
        <dbReference type="EMBL" id="QES19301.1"/>
    </source>
</evidence>